<evidence type="ECO:0008006" key="5">
    <source>
        <dbReference type="Google" id="ProtNLM"/>
    </source>
</evidence>
<name>A0ABS2MDW1_9ACTN</name>
<dbReference type="InterPro" id="IPR021454">
    <property type="entry name" value="DUF3105"/>
</dbReference>
<dbReference type="RefSeq" id="WP_193667155.1">
    <property type="nucleotide sequence ID" value="NZ_JACDTV010000001.1"/>
</dbReference>
<evidence type="ECO:0000313" key="4">
    <source>
        <dbReference type="Proteomes" id="UP000732378"/>
    </source>
</evidence>
<feature type="transmembrane region" description="Helical" evidence="2">
    <location>
        <begin position="28"/>
        <end position="51"/>
    </location>
</feature>
<dbReference type="Pfam" id="PF11303">
    <property type="entry name" value="DUF3105"/>
    <property type="match status" value="1"/>
</dbReference>
<accession>A0ABS2MDW1</accession>
<reference evidence="3 4" key="1">
    <citation type="submission" date="2021-01" db="EMBL/GenBank/DDBJ databases">
        <title>Sequencing the genomes of 1000 actinobacteria strains.</title>
        <authorList>
            <person name="Klenk H.-P."/>
        </authorList>
    </citation>
    <scope>NUCLEOTIDE SEQUENCE [LARGE SCALE GENOMIC DNA]</scope>
    <source>
        <strain evidence="3 4">DSM 18239</strain>
    </source>
</reference>
<organism evidence="3 4">
    <name type="scientific">Nocardioides salarius</name>
    <dbReference type="NCBI Taxonomy" id="374513"/>
    <lineage>
        <taxon>Bacteria</taxon>
        <taxon>Bacillati</taxon>
        <taxon>Actinomycetota</taxon>
        <taxon>Actinomycetes</taxon>
        <taxon>Propionibacteriales</taxon>
        <taxon>Nocardioidaceae</taxon>
        <taxon>Nocardioides</taxon>
    </lineage>
</organism>
<feature type="region of interest" description="Disordered" evidence="1">
    <location>
        <begin position="80"/>
        <end position="104"/>
    </location>
</feature>
<keyword evidence="2" id="KW-1133">Transmembrane helix</keyword>
<proteinExistence type="predicted"/>
<feature type="compositionally biased region" description="Polar residues" evidence="1">
    <location>
        <begin position="89"/>
        <end position="100"/>
    </location>
</feature>
<gene>
    <name evidence="3" type="ORF">JOE61_003196</name>
</gene>
<evidence type="ECO:0000256" key="2">
    <source>
        <dbReference type="SAM" id="Phobius"/>
    </source>
</evidence>
<keyword evidence="2" id="KW-0812">Transmembrane</keyword>
<evidence type="ECO:0000313" key="3">
    <source>
        <dbReference type="EMBL" id="MBM7509382.1"/>
    </source>
</evidence>
<keyword evidence="4" id="KW-1185">Reference proteome</keyword>
<dbReference type="EMBL" id="JAFBBZ010000001">
    <property type="protein sequence ID" value="MBM7509382.1"/>
    <property type="molecule type" value="Genomic_DNA"/>
</dbReference>
<comment type="caution">
    <text evidence="3">The sequence shown here is derived from an EMBL/GenBank/DDBJ whole genome shotgun (WGS) entry which is preliminary data.</text>
</comment>
<evidence type="ECO:0000256" key="1">
    <source>
        <dbReference type="SAM" id="MobiDB-lite"/>
    </source>
</evidence>
<dbReference type="Proteomes" id="UP000732378">
    <property type="component" value="Unassembled WGS sequence"/>
</dbReference>
<keyword evidence="2" id="KW-0472">Membrane</keyword>
<sequence length="250" mass="26801">MAKPAKSDRQAKIDAIRKQQKGADKRRGYAIVAVCGVIAAAIIAVPLYGIISDEVASSQYSSLAIDEIGAPADVCGEVTTEPAADSGTHVPQEQQVTYDTSPPAFGPHWNIAGVAPVSGAREFYTADDRPEIEALVHNQEHGYTVLWYDETIADDDEALGEVRGIAEKFSDESNRRNAFIAAPWTSEDGDAFPDGQHVAMTHWSAGGAGETDTANQVGVWQYCSEPSGAAVEEFVTEYPQQDSPEPNAFL</sequence>
<protein>
    <recommendedName>
        <fullName evidence="5">DUF3105 domain-containing protein</fullName>
    </recommendedName>
</protein>